<organism evidence="2 3">
    <name type="scientific">Heterocephalus glaber</name>
    <name type="common">Naked mole rat</name>
    <dbReference type="NCBI Taxonomy" id="10181"/>
    <lineage>
        <taxon>Eukaryota</taxon>
        <taxon>Metazoa</taxon>
        <taxon>Chordata</taxon>
        <taxon>Craniata</taxon>
        <taxon>Vertebrata</taxon>
        <taxon>Euteleostomi</taxon>
        <taxon>Mammalia</taxon>
        <taxon>Eutheria</taxon>
        <taxon>Euarchontoglires</taxon>
        <taxon>Glires</taxon>
        <taxon>Rodentia</taxon>
        <taxon>Hystricomorpha</taxon>
        <taxon>Bathyergidae</taxon>
        <taxon>Heterocephalus</taxon>
    </lineage>
</organism>
<dbReference type="Pfam" id="PF15486">
    <property type="entry name" value="DUF4644"/>
    <property type="match status" value="1"/>
</dbReference>
<dbReference type="InterPro" id="IPR027978">
    <property type="entry name" value="DUF4644"/>
</dbReference>
<evidence type="ECO:0000313" key="2">
    <source>
        <dbReference type="EMBL" id="EHA99778.1"/>
    </source>
</evidence>
<gene>
    <name evidence="2" type="ORF">GW7_11933</name>
</gene>
<dbReference type="EMBL" id="JH166656">
    <property type="protein sequence ID" value="EHA99778.1"/>
    <property type="molecule type" value="Genomic_DNA"/>
</dbReference>
<feature type="compositionally biased region" description="Polar residues" evidence="1">
    <location>
        <begin position="30"/>
        <end position="41"/>
    </location>
</feature>
<evidence type="ECO:0000256" key="1">
    <source>
        <dbReference type="SAM" id="MobiDB-lite"/>
    </source>
</evidence>
<name>G5ARW8_HETGA</name>
<reference evidence="2 3" key="1">
    <citation type="journal article" date="2011" name="Nature">
        <title>Genome sequencing reveals insights into physiology and longevity of the naked mole rat.</title>
        <authorList>
            <person name="Kim E.B."/>
            <person name="Fang X."/>
            <person name="Fushan A.A."/>
            <person name="Huang Z."/>
            <person name="Lobanov A.V."/>
            <person name="Han L."/>
            <person name="Marino S.M."/>
            <person name="Sun X."/>
            <person name="Turanov A.A."/>
            <person name="Yang P."/>
            <person name="Yim S.H."/>
            <person name="Zhao X."/>
            <person name="Kasaikina M.V."/>
            <person name="Stoletzki N."/>
            <person name="Peng C."/>
            <person name="Polak P."/>
            <person name="Xiong Z."/>
            <person name="Kiezun A."/>
            <person name="Zhu Y."/>
            <person name="Chen Y."/>
            <person name="Kryukov G.V."/>
            <person name="Zhang Q."/>
            <person name="Peshkin L."/>
            <person name="Yang L."/>
            <person name="Bronson R.T."/>
            <person name="Buffenstein R."/>
            <person name="Wang B."/>
            <person name="Han C."/>
            <person name="Li Q."/>
            <person name="Chen L."/>
            <person name="Zhao W."/>
            <person name="Sunyaev S.R."/>
            <person name="Park T.J."/>
            <person name="Zhang G."/>
            <person name="Wang J."/>
            <person name="Gladyshev V.N."/>
        </authorList>
    </citation>
    <scope>NUCLEOTIDE SEQUENCE [LARGE SCALE GENOMIC DNA]</scope>
</reference>
<dbReference type="PANTHER" id="PTHR37334:SF1">
    <property type="entry name" value="RGD1561796"/>
    <property type="match status" value="1"/>
</dbReference>
<evidence type="ECO:0000313" key="3">
    <source>
        <dbReference type="Proteomes" id="UP000006813"/>
    </source>
</evidence>
<accession>G5ARW8</accession>
<dbReference type="InParanoid" id="G5ARW8"/>
<feature type="compositionally biased region" description="Low complexity" evidence="1">
    <location>
        <begin position="9"/>
        <end position="19"/>
    </location>
</feature>
<dbReference type="Proteomes" id="UP000006813">
    <property type="component" value="Unassembled WGS sequence"/>
</dbReference>
<dbReference type="FunCoup" id="G5ARW8">
    <property type="interactions" value="1"/>
</dbReference>
<dbReference type="PANTHER" id="PTHR37334">
    <property type="entry name" value="RGD1561796"/>
    <property type="match status" value="1"/>
</dbReference>
<protein>
    <submittedName>
        <fullName evidence="2">Uncharacterized protein</fullName>
    </submittedName>
</protein>
<sequence>MQRAGQEDTPATPTHHPTSTGGGGGVLGIQQEQCPSVQGSKPKNFQLRHLQSLVLYLPGHMQPGGQGESHLQGRFLVRDCLSEPEDSTWPLELPQGTRGPGNSPCSAFLEAKLPRDSLGNTASSSSMDPTMVVPFQPDSHEALGLQPKRSWGTLEEVMCPSCKRTHSGFIFNSYF</sequence>
<dbReference type="STRING" id="10181.G5ARW8"/>
<feature type="region of interest" description="Disordered" evidence="1">
    <location>
        <begin position="1"/>
        <end position="41"/>
    </location>
</feature>
<dbReference type="AlphaFoldDB" id="G5ARW8"/>
<proteinExistence type="predicted"/>